<gene>
    <name evidence="1" type="ORF">LCGC14_2359310</name>
</gene>
<sequence>MTDEYTVYRILGEADGEYDVDLDFGMDAKHSELVEFRNSGREIHYRMYRVRKYGNKNYWIGPWKLDTPSEEQKKVIAVAGPYGVKLKVLATKNDFKRGWVFVKLKERFDSLIASHVYGTLYSGWYHVCRKRKRDNESMMLDADEKCRDCGMEKQDV</sequence>
<proteinExistence type="predicted"/>
<dbReference type="AlphaFoldDB" id="A0A0F9C7A4"/>
<protein>
    <submittedName>
        <fullName evidence="1">Uncharacterized protein</fullName>
    </submittedName>
</protein>
<comment type="caution">
    <text evidence="1">The sequence shown here is derived from an EMBL/GenBank/DDBJ whole genome shotgun (WGS) entry which is preliminary data.</text>
</comment>
<organism evidence="1">
    <name type="scientific">marine sediment metagenome</name>
    <dbReference type="NCBI Taxonomy" id="412755"/>
    <lineage>
        <taxon>unclassified sequences</taxon>
        <taxon>metagenomes</taxon>
        <taxon>ecological metagenomes</taxon>
    </lineage>
</organism>
<dbReference type="EMBL" id="LAZR01034521">
    <property type="protein sequence ID" value="KKL45074.1"/>
    <property type="molecule type" value="Genomic_DNA"/>
</dbReference>
<evidence type="ECO:0000313" key="1">
    <source>
        <dbReference type="EMBL" id="KKL45074.1"/>
    </source>
</evidence>
<name>A0A0F9C7A4_9ZZZZ</name>
<accession>A0A0F9C7A4</accession>
<reference evidence="1" key="1">
    <citation type="journal article" date="2015" name="Nature">
        <title>Complex archaea that bridge the gap between prokaryotes and eukaryotes.</title>
        <authorList>
            <person name="Spang A."/>
            <person name="Saw J.H."/>
            <person name="Jorgensen S.L."/>
            <person name="Zaremba-Niedzwiedzka K."/>
            <person name="Martijn J."/>
            <person name="Lind A.E."/>
            <person name="van Eijk R."/>
            <person name="Schleper C."/>
            <person name="Guy L."/>
            <person name="Ettema T.J."/>
        </authorList>
    </citation>
    <scope>NUCLEOTIDE SEQUENCE</scope>
</reference>